<dbReference type="PANTHER" id="PTHR41339:SF1">
    <property type="entry name" value="SECRETED PROTEIN"/>
    <property type="match status" value="1"/>
</dbReference>
<keyword evidence="5" id="KW-1185">Reference proteome</keyword>
<evidence type="ECO:0000313" key="3">
    <source>
        <dbReference type="EMBL" id="SHH50300.1"/>
    </source>
</evidence>
<reference evidence="2 5" key="3">
    <citation type="submission" date="2018-03" db="EMBL/GenBank/DDBJ databases">
        <title>Genomic Encyclopedia of Archaeal and Bacterial Type Strains, Phase II (KMG-II): from individual species to whole genera.</title>
        <authorList>
            <person name="Goeker M."/>
        </authorList>
    </citation>
    <scope>NUCLEOTIDE SEQUENCE [LARGE SCALE GENOMIC DNA]</scope>
    <source>
        <strain evidence="2 5">DSM 17797</strain>
    </source>
</reference>
<sequence>MKKVFLSMLSLVVTLAFTSCDNGSNTETNPNEVSLDPANLKGVLESGKEATLDPSKVYYLTGAFIVKSGAKLTIPAGTVIKATENTDSTVRYIAVSQGAQIFINGTATNPVVMTSAKASPAKSDWGGLVICGKAPINTSATAGGTASAEVSDLTYGGSDVNDNSGVIKYLRIEYTGYAYTSTKEFNGLSLFGVGAGTTLEYVQANHNGDDGIEFFGGTVNGKFLVSTDSDDDSIDFADGWAGTGENWYIKNTAKAGIEGSNNGTNGYATPTTNATLKNISIVMGTLANSENAIYLKEGAGKWTASNIYIDGAFAGKGIKISSTDAAANKNVTDGNIKFNPIQFANSGANFITSDYTGTNTTYITAGNNSGAGNGAAAPTWAAGWTAGL</sequence>
<evidence type="ECO:0000313" key="2">
    <source>
        <dbReference type="EMBL" id="PRZ20380.1"/>
    </source>
</evidence>
<name>A0A1M5TI14_9FLAO</name>
<dbReference type="PANTHER" id="PTHR41339">
    <property type="entry name" value="LIPL48"/>
    <property type="match status" value="1"/>
</dbReference>
<gene>
    <name evidence="2" type="ORF">BC624_11274</name>
    <name evidence="3" type="ORF">SAMN05443373_11474</name>
</gene>
<protein>
    <recommendedName>
        <fullName evidence="6">Right handed beta helix region</fullName>
    </recommendedName>
</protein>
<feature type="signal peptide" evidence="1">
    <location>
        <begin position="1"/>
        <end position="18"/>
    </location>
</feature>
<dbReference type="STRING" id="280093.SAMN05443373_11474"/>
<dbReference type="Proteomes" id="UP000184384">
    <property type="component" value="Unassembled WGS sequence"/>
</dbReference>
<evidence type="ECO:0000313" key="5">
    <source>
        <dbReference type="Proteomes" id="UP000237771"/>
    </source>
</evidence>
<proteinExistence type="predicted"/>
<dbReference type="AlphaFoldDB" id="A0A1M5TI14"/>
<feature type="chain" id="PRO_5013155459" description="Right handed beta helix region" evidence="1">
    <location>
        <begin position="19"/>
        <end position="388"/>
    </location>
</feature>
<evidence type="ECO:0000313" key="4">
    <source>
        <dbReference type="Proteomes" id="UP000184384"/>
    </source>
</evidence>
<dbReference type="SUPFAM" id="SSF51126">
    <property type="entry name" value="Pectin lyase-like"/>
    <property type="match status" value="1"/>
</dbReference>
<reference evidence="4" key="2">
    <citation type="submission" date="2016-11" db="EMBL/GenBank/DDBJ databases">
        <authorList>
            <person name="Varghese N."/>
            <person name="Submissions S."/>
        </authorList>
    </citation>
    <scope>NUCLEOTIDE SEQUENCE [LARGE SCALE GENOMIC DNA]</scope>
    <source>
        <strain evidence="4">DSM 19729</strain>
    </source>
</reference>
<dbReference type="InterPro" id="IPR011050">
    <property type="entry name" value="Pectin_lyase_fold/virulence"/>
</dbReference>
<evidence type="ECO:0008006" key="6">
    <source>
        <dbReference type="Google" id="ProtNLM"/>
    </source>
</evidence>
<organism evidence="3 4">
    <name type="scientific">Flavobacterium granuli</name>
    <dbReference type="NCBI Taxonomy" id="280093"/>
    <lineage>
        <taxon>Bacteria</taxon>
        <taxon>Pseudomonadati</taxon>
        <taxon>Bacteroidota</taxon>
        <taxon>Flavobacteriia</taxon>
        <taxon>Flavobacteriales</taxon>
        <taxon>Flavobacteriaceae</taxon>
        <taxon>Flavobacterium</taxon>
    </lineage>
</organism>
<dbReference type="Proteomes" id="UP000237771">
    <property type="component" value="Unassembled WGS sequence"/>
</dbReference>
<dbReference type="OrthoDB" id="1521716at2"/>
<accession>A0A1M5TI14</accession>
<keyword evidence="1" id="KW-0732">Signal</keyword>
<reference evidence="3" key="1">
    <citation type="submission" date="2016-11" db="EMBL/GenBank/DDBJ databases">
        <authorList>
            <person name="Jaros S."/>
            <person name="Januszkiewicz K."/>
            <person name="Wedrychowicz H."/>
        </authorList>
    </citation>
    <scope>NUCLEOTIDE SEQUENCE [LARGE SCALE GENOMIC DNA]</scope>
    <source>
        <strain evidence="3">DSM 19729</strain>
    </source>
</reference>
<dbReference type="RefSeq" id="WP_072945821.1">
    <property type="nucleotide sequence ID" value="NZ_FQWO01000014.1"/>
</dbReference>
<evidence type="ECO:0000256" key="1">
    <source>
        <dbReference type="SAM" id="SignalP"/>
    </source>
</evidence>
<dbReference type="PROSITE" id="PS51257">
    <property type="entry name" value="PROKAR_LIPOPROTEIN"/>
    <property type="match status" value="1"/>
</dbReference>
<dbReference type="EMBL" id="FQWO01000014">
    <property type="protein sequence ID" value="SHH50300.1"/>
    <property type="molecule type" value="Genomic_DNA"/>
</dbReference>
<dbReference type="EMBL" id="PVUB01000012">
    <property type="protein sequence ID" value="PRZ20380.1"/>
    <property type="molecule type" value="Genomic_DNA"/>
</dbReference>